<comment type="similarity">
    <text evidence="1">Belongs to the universal ribosomal protein uL1 family.</text>
</comment>
<dbReference type="GeneID" id="103506399"/>
<dbReference type="PANTHER" id="PTHR36427">
    <property type="entry name" value="54S RIBOSOMAL PROTEIN L1, MITOCHONDRIAL"/>
    <property type="match status" value="1"/>
</dbReference>
<dbReference type="SUPFAM" id="SSF56808">
    <property type="entry name" value="Ribosomal protein L1"/>
    <property type="match status" value="1"/>
</dbReference>
<evidence type="ECO:0000256" key="4">
    <source>
        <dbReference type="SAM" id="MobiDB-lite"/>
    </source>
</evidence>
<dbReference type="InterPro" id="IPR028364">
    <property type="entry name" value="Ribosomal_uL1/biogenesis"/>
</dbReference>
<dbReference type="Gene3D" id="3.40.50.790">
    <property type="match status" value="1"/>
</dbReference>
<name>A0A1S3CW20_DIACI</name>
<feature type="region of interest" description="Disordered" evidence="4">
    <location>
        <begin position="331"/>
        <end position="351"/>
    </location>
</feature>
<dbReference type="GO" id="GO:0005840">
    <property type="term" value="C:ribosome"/>
    <property type="evidence" value="ECO:0007669"/>
    <property type="project" value="UniProtKB-KW"/>
</dbReference>
<dbReference type="STRING" id="121845.A0A1S3CW20"/>
<proteinExistence type="inferred from homology"/>
<evidence type="ECO:0000313" key="8">
    <source>
        <dbReference type="RefSeq" id="XP_026677265.1"/>
    </source>
</evidence>
<protein>
    <submittedName>
        <fullName evidence="6">Uncharacterized protein LOC103506399 isoform X1</fullName>
    </submittedName>
    <submittedName>
        <fullName evidence="7 8">Uncharacterized protein LOC103506399 isoform X2</fullName>
    </submittedName>
</protein>
<dbReference type="CTD" id="65008"/>
<dbReference type="GO" id="GO:1990904">
    <property type="term" value="C:ribonucleoprotein complex"/>
    <property type="evidence" value="ECO:0007669"/>
    <property type="project" value="UniProtKB-KW"/>
</dbReference>
<dbReference type="Gene3D" id="3.30.190.20">
    <property type="match status" value="1"/>
</dbReference>
<reference evidence="6 7" key="1">
    <citation type="submission" date="2025-04" db="UniProtKB">
        <authorList>
            <consortium name="RefSeq"/>
        </authorList>
    </citation>
    <scope>IDENTIFICATION</scope>
</reference>
<evidence type="ECO:0000313" key="6">
    <source>
        <dbReference type="RefSeq" id="XP_008469006.1"/>
    </source>
</evidence>
<dbReference type="Proteomes" id="UP000079169">
    <property type="component" value="Unplaced"/>
</dbReference>
<dbReference type="PaxDb" id="121845-A0A1S3CW20"/>
<evidence type="ECO:0000313" key="5">
    <source>
        <dbReference type="Proteomes" id="UP000079169"/>
    </source>
</evidence>
<dbReference type="RefSeq" id="XP_008469006.1">
    <property type="nucleotide sequence ID" value="XM_008470784.3"/>
</dbReference>
<dbReference type="PANTHER" id="PTHR36427:SF3">
    <property type="entry name" value="LARGE RIBOSOMAL SUBUNIT PROTEIN UL1M"/>
    <property type="match status" value="1"/>
</dbReference>
<evidence type="ECO:0000256" key="2">
    <source>
        <dbReference type="ARBA" id="ARBA00022980"/>
    </source>
</evidence>
<evidence type="ECO:0000256" key="3">
    <source>
        <dbReference type="ARBA" id="ARBA00023274"/>
    </source>
</evidence>
<accession>A0A1S3CW20</accession>
<keyword evidence="5" id="KW-1185">Reference proteome</keyword>
<dbReference type="OMA" id="MWDKSSA"/>
<evidence type="ECO:0000256" key="1">
    <source>
        <dbReference type="ARBA" id="ARBA00010531"/>
    </source>
</evidence>
<organism evidence="5 6">
    <name type="scientific">Diaphorina citri</name>
    <name type="common">Asian citrus psyllid</name>
    <dbReference type="NCBI Taxonomy" id="121845"/>
    <lineage>
        <taxon>Eukaryota</taxon>
        <taxon>Metazoa</taxon>
        <taxon>Ecdysozoa</taxon>
        <taxon>Arthropoda</taxon>
        <taxon>Hexapoda</taxon>
        <taxon>Insecta</taxon>
        <taxon>Pterygota</taxon>
        <taxon>Neoptera</taxon>
        <taxon>Paraneoptera</taxon>
        <taxon>Hemiptera</taxon>
        <taxon>Sternorrhyncha</taxon>
        <taxon>Psylloidea</taxon>
        <taxon>Psyllidae</taxon>
        <taxon>Diaphorininae</taxon>
        <taxon>Diaphorina</taxon>
    </lineage>
</organism>
<dbReference type="RefSeq" id="XP_026677265.1">
    <property type="nucleotide sequence ID" value="XM_026821464.1"/>
</dbReference>
<dbReference type="AlphaFoldDB" id="A0A1S3CW20"/>
<dbReference type="KEGG" id="dci:103506399"/>
<dbReference type="RefSeq" id="XP_008469007.1">
    <property type="nucleotide sequence ID" value="XM_008470785.3"/>
</dbReference>
<gene>
    <name evidence="6 7 8" type="primary">LOC103506399</name>
</gene>
<keyword evidence="3" id="KW-0687">Ribonucleoprotein</keyword>
<sequence length="351" mass="40108">MSVLRSLIFSSSVPRKVFSISEVVSFHTATPYYAARKGTRARKEGKKVRTEIKKVAWTPDSKKKKDIYASRKVDESNLTYPEDDIYLQKDYKLRIFQFQEALAAIRETHHPTMYNLPRAFIGATVEISTTTHQKKVKYMDPWTHIVEVEHSFDHGEDRSIIAFCSQHETAAQLQDMGVALVGDSDTIKGIERGLVTMPTFQFVICNPKILADLMRIRGLLKKRIPTLKSQTLGVDLIGIAKRLQTGIKYSMKKDPQEQDFGYSDFHIGRLDMSQEQLEDNLKRILADISTMKPPSKPEDEDFITRILLWSEPSPEKFKLDLSGLIEKPKAKELDTGEEIDDEPKEMAAQKV</sequence>
<dbReference type="Pfam" id="PF00687">
    <property type="entry name" value="Ribosomal_L1"/>
    <property type="match status" value="1"/>
</dbReference>
<keyword evidence="2" id="KW-0689">Ribosomal protein</keyword>
<dbReference type="InterPro" id="IPR023674">
    <property type="entry name" value="Ribosomal_uL1-like"/>
</dbReference>
<dbReference type="InterPro" id="IPR016095">
    <property type="entry name" value="Ribosomal_uL1_3-a/b-sand"/>
</dbReference>
<evidence type="ECO:0000313" key="7">
    <source>
        <dbReference type="RefSeq" id="XP_008469007.1"/>
    </source>
</evidence>